<dbReference type="PANTHER" id="PTHR30160">
    <property type="entry name" value="TETRAACYLDISACCHARIDE 4'-KINASE-RELATED"/>
    <property type="match status" value="1"/>
</dbReference>
<dbReference type="CDD" id="cd03789">
    <property type="entry name" value="GT9_LPS_heptosyltransferase"/>
    <property type="match status" value="1"/>
</dbReference>
<gene>
    <name evidence="3" type="ORF">ACERK3_04475</name>
</gene>
<dbReference type="Pfam" id="PF01075">
    <property type="entry name" value="Glyco_transf_9"/>
    <property type="match status" value="1"/>
</dbReference>
<organism evidence="3 4">
    <name type="scientific">Natronomicrosphaera hydrolytica</name>
    <dbReference type="NCBI Taxonomy" id="3242702"/>
    <lineage>
        <taxon>Bacteria</taxon>
        <taxon>Pseudomonadati</taxon>
        <taxon>Planctomycetota</taxon>
        <taxon>Phycisphaerae</taxon>
        <taxon>Phycisphaerales</taxon>
        <taxon>Phycisphaeraceae</taxon>
        <taxon>Natronomicrosphaera</taxon>
    </lineage>
</organism>
<dbReference type="PANTHER" id="PTHR30160:SF1">
    <property type="entry name" value="LIPOPOLYSACCHARIDE 1,2-N-ACETYLGLUCOSAMINETRANSFERASE-RELATED"/>
    <property type="match status" value="1"/>
</dbReference>
<dbReference type="Proteomes" id="UP001575105">
    <property type="component" value="Unassembled WGS sequence"/>
</dbReference>
<evidence type="ECO:0000313" key="4">
    <source>
        <dbReference type="Proteomes" id="UP001575105"/>
    </source>
</evidence>
<comment type="caution">
    <text evidence="3">The sequence shown here is derived from an EMBL/GenBank/DDBJ whole genome shotgun (WGS) entry which is preliminary data.</text>
</comment>
<evidence type="ECO:0000256" key="2">
    <source>
        <dbReference type="ARBA" id="ARBA00022679"/>
    </source>
</evidence>
<dbReference type="InterPro" id="IPR051199">
    <property type="entry name" value="LPS_LOS_Heptosyltrfase"/>
</dbReference>
<evidence type="ECO:0000256" key="1">
    <source>
        <dbReference type="ARBA" id="ARBA00022676"/>
    </source>
</evidence>
<dbReference type="Gene3D" id="3.40.50.2000">
    <property type="entry name" value="Glycogen Phosphorylase B"/>
    <property type="match status" value="2"/>
</dbReference>
<protein>
    <submittedName>
        <fullName evidence="3">Glycosyltransferase family 9 protein</fullName>
    </submittedName>
</protein>
<dbReference type="InterPro" id="IPR002201">
    <property type="entry name" value="Glyco_trans_9"/>
</dbReference>
<sequence>MTDDAKPNQSADPGRVLIVRPSALGDVARSVPALVSLRQRLPHAHIDWLINAGYADVVQHHPMLDGVILFDRDALHLAGLRPSATRAALGLRKQLRHADYDVVYDIQGLFRSGLLTWLTRAPRRVGYANAREWGFLGYTVRHDISDRIHAVDRMLGLLKADGLATTDDMRLYLGEADRQWLDSYLADHSLAPRRYACIAPTARWLSKCWPIDRYADIARRLLDTGVAGEHLIVLAAPSERDQVQPLLDALPPAMRERVLLPTTRVGQLMALLSETSLLVCNDSAALHIAVGFDRPTVAIFGPTDPALVGPYRRDDDVVRPAVNVGVHDYRDANDQTLVAKVSVDEVWSRIKCRSQN</sequence>
<dbReference type="RefSeq" id="WP_425344468.1">
    <property type="nucleotide sequence ID" value="NZ_JBGUBD010000002.1"/>
</dbReference>
<accession>A0ABV4U1X6</accession>
<dbReference type="EMBL" id="JBGUBD010000002">
    <property type="protein sequence ID" value="MFA9477546.1"/>
    <property type="molecule type" value="Genomic_DNA"/>
</dbReference>
<dbReference type="SUPFAM" id="SSF53756">
    <property type="entry name" value="UDP-Glycosyltransferase/glycogen phosphorylase"/>
    <property type="match status" value="1"/>
</dbReference>
<reference evidence="3 4" key="1">
    <citation type="submission" date="2024-08" db="EMBL/GenBank/DDBJ databases">
        <title>Whole-genome sequencing of halo(alkali)philic microorganisms from hypersaline lakes.</title>
        <authorList>
            <person name="Sorokin D.Y."/>
            <person name="Merkel A.Y."/>
            <person name="Messina E."/>
            <person name="Yakimov M."/>
        </authorList>
    </citation>
    <scope>NUCLEOTIDE SEQUENCE [LARGE SCALE GENOMIC DNA]</scope>
    <source>
        <strain evidence="3 4">AB-hyl4</strain>
    </source>
</reference>
<evidence type="ECO:0000313" key="3">
    <source>
        <dbReference type="EMBL" id="MFA9477546.1"/>
    </source>
</evidence>
<keyword evidence="1" id="KW-0328">Glycosyltransferase</keyword>
<proteinExistence type="predicted"/>
<keyword evidence="2" id="KW-0808">Transferase</keyword>
<keyword evidence="4" id="KW-1185">Reference proteome</keyword>
<name>A0ABV4U1X6_9BACT</name>